<accession>A0A2I0R4N5</accession>
<gene>
    <name evidence="1" type="ORF">CW751_05470</name>
</gene>
<sequence>MKISISIFFTLFIITNELIAQNPSDSLYISSIDSIRKKIKKQDNSLIHKQFKDTSYNRTVVKSFENNKLISIFYVNESFICSENVTFHMKNDSLVYVEYTLSAPDIRSSRPASITYSIYFKNDTQIHYSTSYYPGAIDCILPPLEDKSFVEEYYYYKNLNNK</sequence>
<organism evidence="1 2">
    <name type="scientific">Brumimicrobium salinarum</name>
    <dbReference type="NCBI Taxonomy" id="2058658"/>
    <lineage>
        <taxon>Bacteria</taxon>
        <taxon>Pseudomonadati</taxon>
        <taxon>Bacteroidota</taxon>
        <taxon>Flavobacteriia</taxon>
        <taxon>Flavobacteriales</taxon>
        <taxon>Crocinitomicaceae</taxon>
        <taxon>Brumimicrobium</taxon>
    </lineage>
</organism>
<protein>
    <submittedName>
        <fullName evidence="1">Uncharacterized protein</fullName>
    </submittedName>
</protein>
<dbReference type="RefSeq" id="WP_101333979.1">
    <property type="nucleotide sequence ID" value="NZ_PJNI01000003.1"/>
</dbReference>
<dbReference type="AlphaFoldDB" id="A0A2I0R4N5"/>
<proteinExistence type="predicted"/>
<evidence type="ECO:0000313" key="2">
    <source>
        <dbReference type="Proteomes" id="UP000236654"/>
    </source>
</evidence>
<dbReference type="Proteomes" id="UP000236654">
    <property type="component" value="Unassembled WGS sequence"/>
</dbReference>
<evidence type="ECO:0000313" key="1">
    <source>
        <dbReference type="EMBL" id="PKR81499.1"/>
    </source>
</evidence>
<name>A0A2I0R4N5_9FLAO</name>
<dbReference type="EMBL" id="PJNI01000003">
    <property type="protein sequence ID" value="PKR81499.1"/>
    <property type="molecule type" value="Genomic_DNA"/>
</dbReference>
<reference evidence="1 2" key="1">
    <citation type="submission" date="2017-12" db="EMBL/GenBank/DDBJ databases">
        <title>The draft genome sequence of Brumimicrobium saltpan LHR20.</title>
        <authorList>
            <person name="Do Z.-J."/>
            <person name="Luo H.-R."/>
        </authorList>
    </citation>
    <scope>NUCLEOTIDE SEQUENCE [LARGE SCALE GENOMIC DNA]</scope>
    <source>
        <strain evidence="1 2">LHR20</strain>
    </source>
</reference>
<keyword evidence="2" id="KW-1185">Reference proteome</keyword>
<comment type="caution">
    <text evidence="1">The sequence shown here is derived from an EMBL/GenBank/DDBJ whole genome shotgun (WGS) entry which is preliminary data.</text>
</comment>